<feature type="compositionally biased region" description="Gly residues" evidence="6">
    <location>
        <begin position="341"/>
        <end position="356"/>
    </location>
</feature>
<feature type="transmembrane region" description="Helical" evidence="7">
    <location>
        <begin position="286"/>
        <end position="309"/>
    </location>
</feature>
<keyword evidence="3 7" id="KW-1133">Transmembrane helix</keyword>
<feature type="compositionally biased region" description="Basic residues" evidence="6">
    <location>
        <begin position="397"/>
        <end position="410"/>
    </location>
</feature>
<feature type="domain" description="Rhodopsin" evidence="8">
    <location>
        <begin position="60"/>
        <end position="310"/>
    </location>
</feature>
<dbReference type="AlphaFoldDB" id="A0AAN6XYI7"/>
<evidence type="ECO:0000259" key="8">
    <source>
        <dbReference type="Pfam" id="PF20684"/>
    </source>
</evidence>
<gene>
    <name evidence="9" type="ORF">QBC37DRAFT_378203</name>
</gene>
<feature type="region of interest" description="Disordered" evidence="6">
    <location>
        <begin position="391"/>
        <end position="410"/>
    </location>
</feature>
<feature type="region of interest" description="Disordered" evidence="6">
    <location>
        <begin position="335"/>
        <end position="357"/>
    </location>
</feature>
<feature type="transmembrane region" description="Helical" evidence="7">
    <location>
        <begin position="155"/>
        <end position="176"/>
    </location>
</feature>
<organism evidence="9 10">
    <name type="scientific">Rhypophila decipiens</name>
    <dbReference type="NCBI Taxonomy" id="261697"/>
    <lineage>
        <taxon>Eukaryota</taxon>
        <taxon>Fungi</taxon>
        <taxon>Dikarya</taxon>
        <taxon>Ascomycota</taxon>
        <taxon>Pezizomycotina</taxon>
        <taxon>Sordariomycetes</taxon>
        <taxon>Sordariomycetidae</taxon>
        <taxon>Sordariales</taxon>
        <taxon>Naviculisporaceae</taxon>
        <taxon>Rhypophila</taxon>
    </lineage>
</organism>
<proteinExistence type="inferred from homology"/>
<dbReference type="PANTHER" id="PTHR33048:SF47">
    <property type="entry name" value="INTEGRAL MEMBRANE PROTEIN-RELATED"/>
    <property type="match status" value="1"/>
</dbReference>
<keyword evidence="2 7" id="KW-0812">Transmembrane</keyword>
<accession>A0AAN6XYI7</accession>
<evidence type="ECO:0000256" key="7">
    <source>
        <dbReference type="SAM" id="Phobius"/>
    </source>
</evidence>
<feature type="transmembrane region" description="Helical" evidence="7">
    <location>
        <begin position="42"/>
        <end position="64"/>
    </location>
</feature>
<feature type="transmembrane region" description="Helical" evidence="7">
    <location>
        <begin position="119"/>
        <end position="143"/>
    </location>
</feature>
<keyword evidence="4 7" id="KW-0472">Membrane</keyword>
<dbReference type="Pfam" id="PF20684">
    <property type="entry name" value="Fung_rhodopsin"/>
    <property type="match status" value="1"/>
</dbReference>
<comment type="subcellular location">
    <subcellularLocation>
        <location evidence="1">Membrane</location>
        <topology evidence="1">Multi-pass membrane protein</topology>
    </subcellularLocation>
</comment>
<reference evidence="9" key="2">
    <citation type="submission" date="2023-05" db="EMBL/GenBank/DDBJ databases">
        <authorList>
            <consortium name="Lawrence Berkeley National Laboratory"/>
            <person name="Steindorff A."/>
            <person name="Hensen N."/>
            <person name="Bonometti L."/>
            <person name="Westerberg I."/>
            <person name="Brannstrom I.O."/>
            <person name="Guillou S."/>
            <person name="Cros-Aarteil S."/>
            <person name="Calhoun S."/>
            <person name="Haridas S."/>
            <person name="Kuo A."/>
            <person name="Mondo S."/>
            <person name="Pangilinan J."/>
            <person name="Riley R."/>
            <person name="Labutti K."/>
            <person name="Andreopoulos B."/>
            <person name="Lipzen A."/>
            <person name="Chen C."/>
            <person name="Yanf M."/>
            <person name="Daum C."/>
            <person name="Ng V."/>
            <person name="Clum A."/>
            <person name="Ohm R."/>
            <person name="Martin F."/>
            <person name="Silar P."/>
            <person name="Natvig D."/>
            <person name="Lalanne C."/>
            <person name="Gautier V."/>
            <person name="Ament-Velasquez S.L."/>
            <person name="Kruys A."/>
            <person name="Hutchinson M.I."/>
            <person name="Powell A.J."/>
            <person name="Barry K."/>
            <person name="Miller A.N."/>
            <person name="Grigoriev I.V."/>
            <person name="Debuchy R."/>
            <person name="Gladieux P."/>
            <person name="Thoren M.H."/>
            <person name="Johannesson H."/>
        </authorList>
    </citation>
    <scope>NUCLEOTIDE SEQUENCE</scope>
    <source>
        <strain evidence="9">PSN293</strain>
    </source>
</reference>
<protein>
    <recommendedName>
        <fullName evidence="8">Rhodopsin domain-containing protein</fullName>
    </recommendedName>
</protein>
<reference evidence="9" key="1">
    <citation type="journal article" date="2023" name="Mol. Phylogenet. Evol.">
        <title>Genome-scale phylogeny and comparative genomics of the fungal order Sordariales.</title>
        <authorList>
            <person name="Hensen N."/>
            <person name="Bonometti L."/>
            <person name="Westerberg I."/>
            <person name="Brannstrom I.O."/>
            <person name="Guillou S."/>
            <person name="Cros-Aarteil S."/>
            <person name="Calhoun S."/>
            <person name="Haridas S."/>
            <person name="Kuo A."/>
            <person name="Mondo S."/>
            <person name="Pangilinan J."/>
            <person name="Riley R."/>
            <person name="LaButti K."/>
            <person name="Andreopoulos B."/>
            <person name="Lipzen A."/>
            <person name="Chen C."/>
            <person name="Yan M."/>
            <person name="Daum C."/>
            <person name="Ng V."/>
            <person name="Clum A."/>
            <person name="Steindorff A."/>
            <person name="Ohm R.A."/>
            <person name="Martin F."/>
            <person name="Silar P."/>
            <person name="Natvig D.O."/>
            <person name="Lalanne C."/>
            <person name="Gautier V."/>
            <person name="Ament-Velasquez S.L."/>
            <person name="Kruys A."/>
            <person name="Hutchinson M.I."/>
            <person name="Powell A.J."/>
            <person name="Barry K."/>
            <person name="Miller A.N."/>
            <person name="Grigoriev I.V."/>
            <person name="Debuchy R."/>
            <person name="Gladieux P."/>
            <person name="Hiltunen Thoren M."/>
            <person name="Johannesson H."/>
        </authorList>
    </citation>
    <scope>NUCLEOTIDE SEQUENCE</scope>
    <source>
        <strain evidence="9">PSN293</strain>
    </source>
</reference>
<comment type="similarity">
    <text evidence="5">Belongs to the SAT4 family.</text>
</comment>
<dbReference type="Proteomes" id="UP001301769">
    <property type="component" value="Unassembled WGS sequence"/>
</dbReference>
<dbReference type="InterPro" id="IPR049326">
    <property type="entry name" value="Rhodopsin_dom_fungi"/>
</dbReference>
<comment type="caution">
    <text evidence="9">The sequence shown here is derived from an EMBL/GenBank/DDBJ whole genome shotgun (WGS) entry which is preliminary data.</text>
</comment>
<dbReference type="EMBL" id="MU858210">
    <property type="protein sequence ID" value="KAK4209284.1"/>
    <property type="molecule type" value="Genomic_DNA"/>
</dbReference>
<evidence type="ECO:0000256" key="3">
    <source>
        <dbReference type="ARBA" id="ARBA00022989"/>
    </source>
</evidence>
<feature type="transmembrane region" description="Helical" evidence="7">
    <location>
        <begin position="244"/>
        <end position="263"/>
    </location>
</feature>
<evidence type="ECO:0000256" key="4">
    <source>
        <dbReference type="ARBA" id="ARBA00023136"/>
    </source>
</evidence>
<sequence>MAGHAGSGFHVDDNTRLIDLFGPPRDYNNLQEPKPWTNEPSVLIGFVTAFLTLSWIFVGLRLYVRLRVVRMTGLDDLLVFLYLIFTSAASVVYLLTINHGLGRHFLLLTVGDFTSYLKLFYALNINLNLSTALIKLSILCQFLRMFDRGTWPHKLSIAGIILVSIWGLTFLILSLFPCTVISDAWNILSQNPKCWGYASQEPHMFTATLVSHNIMNTVFDLYITAIPFQLYFQPDVTLKTRLGLMVLLLMGATVVTLSTWRVWETIYYQGGFYPTHDPTWYGPRSLLLMILEVNVASICASVPIFWPVLRPLFGAIFVTREFSVKTEIREFETLDMDGKQSRGGTGGSSHDGGGVFGTRHGSETELNTYYKDPYITDLVDPFRTVNKAVGRAESNSRKGHQGRKKAWNIV</sequence>
<evidence type="ECO:0000256" key="5">
    <source>
        <dbReference type="ARBA" id="ARBA00038359"/>
    </source>
</evidence>
<dbReference type="PANTHER" id="PTHR33048">
    <property type="entry name" value="PTH11-LIKE INTEGRAL MEMBRANE PROTEIN (AFU_ORTHOLOGUE AFUA_5G11245)"/>
    <property type="match status" value="1"/>
</dbReference>
<evidence type="ECO:0000313" key="9">
    <source>
        <dbReference type="EMBL" id="KAK4209284.1"/>
    </source>
</evidence>
<evidence type="ECO:0000313" key="10">
    <source>
        <dbReference type="Proteomes" id="UP001301769"/>
    </source>
</evidence>
<evidence type="ECO:0000256" key="6">
    <source>
        <dbReference type="SAM" id="MobiDB-lite"/>
    </source>
</evidence>
<evidence type="ECO:0000256" key="1">
    <source>
        <dbReference type="ARBA" id="ARBA00004141"/>
    </source>
</evidence>
<dbReference type="GO" id="GO:0016020">
    <property type="term" value="C:membrane"/>
    <property type="evidence" value="ECO:0007669"/>
    <property type="project" value="UniProtKB-SubCell"/>
</dbReference>
<dbReference type="InterPro" id="IPR052337">
    <property type="entry name" value="SAT4-like"/>
</dbReference>
<name>A0AAN6XYI7_9PEZI</name>
<evidence type="ECO:0000256" key="2">
    <source>
        <dbReference type="ARBA" id="ARBA00022692"/>
    </source>
</evidence>
<keyword evidence="10" id="KW-1185">Reference proteome</keyword>
<feature type="transmembrane region" description="Helical" evidence="7">
    <location>
        <begin position="76"/>
        <end position="99"/>
    </location>
</feature>